<dbReference type="Proteomes" id="UP001143370">
    <property type="component" value="Unassembled WGS sequence"/>
</dbReference>
<dbReference type="Gene3D" id="3.40.980.20">
    <property type="entry name" value="Four-carbon acid sugar kinase, nucleotide binding domain"/>
    <property type="match status" value="1"/>
</dbReference>
<name>A0A9W6JC74_9HYPH</name>
<comment type="similarity">
    <text evidence="1">Belongs to the four-carbon acid sugar kinase family.</text>
</comment>
<evidence type="ECO:0000256" key="4">
    <source>
        <dbReference type="ARBA" id="ARBA00022777"/>
    </source>
</evidence>
<keyword evidence="5" id="KW-0067">ATP-binding</keyword>
<dbReference type="Pfam" id="PF17042">
    <property type="entry name" value="NBD_C"/>
    <property type="match status" value="1"/>
</dbReference>
<comment type="caution">
    <text evidence="9">The sequence shown here is derived from an EMBL/GenBank/DDBJ whole genome shotgun (WGS) entry which is preliminary data.</text>
</comment>
<keyword evidence="6" id="KW-0119">Carbohydrate metabolism</keyword>
<evidence type="ECO:0000256" key="2">
    <source>
        <dbReference type="ARBA" id="ARBA00022679"/>
    </source>
</evidence>
<evidence type="ECO:0008006" key="11">
    <source>
        <dbReference type="Google" id="ProtNLM"/>
    </source>
</evidence>
<evidence type="ECO:0000256" key="1">
    <source>
        <dbReference type="ARBA" id="ARBA00005715"/>
    </source>
</evidence>
<feature type="domain" description="Four-carbon acid sugar kinase nucleotide binding" evidence="8">
    <location>
        <begin position="281"/>
        <end position="453"/>
    </location>
</feature>
<reference evidence="9" key="2">
    <citation type="submission" date="2023-01" db="EMBL/GenBank/DDBJ databases">
        <authorList>
            <person name="Sun Q."/>
            <person name="Evtushenko L."/>
        </authorList>
    </citation>
    <scope>NUCLEOTIDE SEQUENCE</scope>
    <source>
        <strain evidence="9">VKM B-2484</strain>
    </source>
</reference>
<keyword evidence="3" id="KW-0547">Nucleotide-binding</keyword>
<dbReference type="AlphaFoldDB" id="A0A9W6JC74"/>
<dbReference type="Pfam" id="PF07005">
    <property type="entry name" value="SBD_N"/>
    <property type="match status" value="1"/>
</dbReference>
<dbReference type="RefSeq" id="WP_213370433.1">
    <property type="nucleotide sequence ID" value="NZ_BSFJ01000020.1"/>
</dbReference>
<keyword evidence="4" id="KW-0418">Kinase</keyword>
<evidence type="ECO:0000313" key="9">
    <source>
        <dbReference type="EMBL" id="GLK72953.1"/>
    </source>
</evidence>
<dbReference type="SUPFAM" id="SSF142764">
    <property type="entry name" value="YgbK-like"/>
    <property type="match status" value="1"/>
</dbReference>
<feature type="domain" description="Four-carbon acid sugar kinase N-terminal" evidence="7">
    <location>
        <begin position="21"/>
        <end position="255"/>
    </location>
</feature>
<evidence type="ECO:0000256" key="5">
    <source>
        <dbReference type="ARBA" id="ARBA00022840"/>
    </source>
</evidence>
<dbReference type="InterPro" id="IPR037051">
    <property type="entry name" value="4-carb_acid_sugar_kinase_N_sf"/>
</dbReference>
<dbReference type="EMBL" id="BSFJ01000020">
    <property type="protein sequence ID" value="GLK72953.1"/>
    <property type="molecule type" value="Genomic_DNA"/>
</dbReference>
<proteinExistence type="inferred from homology"/>
<reference evidence="9" key="1">
    <citation type="journal article" date="2014" name="Int. J. Syst. Evol. Microbiol.">
        <title>Complete genome sequence of Corynebacterium casei LMG S-19264T (=DSM 44701T), isolated from a smear-ripened cheese.</title>
        <authorList>
            <consortium name="US DOE Joint Genome Institute (JGI-PGF)"/>
            <person name="Walter F."/>
            <person name="Albersmeier A."/>
            <person name="Kalinowski J."/>
            <person name="Ruckert C."/>
        </authorList>
    </citation>
    <scope>NUCLEOTIDE SEQUENCE</scope>
    <source>
        <strain evidence="9">VKM B-2484</strain>
    </source>
</reference>
<protein>
    <recommendedName>
        <fullName evidence="11">Type III effector</fullName>
    </recommendedName>
</protein>
<accession>A0A9W6JC74</accession>
<dbReference type="GO" id="GO:0016301">
    <property type="term" value="F:kinase activity"/>
    <property type="evidence" value="ECO:0007669"/>
    <property type="project" value="UniProtKB-KW"/>
</dbReference>
<dbReference type="InterPro" id="IPR010737">
    <property type="entry name" value="4-carb_acid_sugar_kinase_N"/>
</dbReference>
<dbReference type="GO" id="GO:0005524">
    <property type="term" value="F:ATP binding"/>
    <property type="evidence" value="ECO:0007669"/>
    <property type="project" value="UniProtKB-KW"/>
</dbReference>
<gene>
    <name evidence="9" type="ORF">GCM10017643_30690</name>
</gene>
<dbReference type="Gene3D" id="3.40.50.10840">
    <property type="entry name" value="Putative sugar-binding, N-terminal domain"/>
    <property type="match status" value="1"/>
</dbReference>
<organism evidence="9 10">
    <name type="scientific">Ancylobacter dichloromethanicus</name>
    <dbReference type="NCBI Taxonomy" id="518825"/>
    <lineage>
        <taxon>Bacteria</taxon>
        <taxon>Pseudomonadati</taxon>
        <taxon>Pseudomonadota</taxon>
        <taxon>Alphaproteobacteria</taxon>
        <taxon>Hyphomicrobiales</taxon>
        <taxon>Xanthobacteraceae</taxon>
        <taxon>Ancylobacter</taxon>
    </lineage>
</organism>
<dbReference type="InterPro" id="IPR042213">
    <property type="entry name" value="NBD_C_sf"/>
</dbReference>
<keyword evidence="10" id="KW-1185">Reference proteome</keyword>
<keyword evidence="2" id="KW-0808">Transferase</keyword>
<evidence type="ECO:0000256" key="3">
    <source>
        <dbReference type="ARBA" id="ARBA00022741"/>
    </source>
</evidence>
<evidence type="ECO:0000256" key="6">
    <source>
        <dbReference type="ARBA" id="ARBA00023277"/>
    </source>
</evidence>
<evidence type="ECO:0000259" key="8">
    <source>
        <dbReference type="Pfam" id="PF17042"/>
    </source>
</evidence>
<evidence type="ECO:0000259" key="7">
    <source>
        <dbReference type="Pfam" id="PF07005"/>
    </source>
</evidence>
<dbReference type="InterPro" id="IPR031475">
    <property type="entry name" value="NBD_C"/>
</dbReference>
<evidence type="ECO:0000313" key="10">
    <source>
        <dbReference type="Proteomes" id="UP001143370"/>
    </source>
</evidence>
<sequence length="464" mass="48118">MSAAADGPAEARLPDGPLLSFHGDDYTGSSAVMEVLSFAGLPTVLFLGTPTPDQLARFNGMRAVGIAGVARSMPPEWMDAHLPAVFEALARIGAPLAHYKVCSTFDSAPHVGSIGRAIEIARPILGGDWVPLVVAAPAIARYQAFGNLFAAIDGRGFRLDRHPVMARHPVTPMGEADVRAHLARQTDLPIGLVDFVAMKAGDADARLAAERAQGRRIVALDVLDGETLEEAGRLVWQHRGVRLFAVGSQGLEYALVAHWRRAGLLPPDMPTAAAPARERLAVVSGSCSPITAGQIAHALDHGFEGVRLEAARAVDASVWNAELARGAAEALRLLGEGRDPLVFTASGPDDTAVPALAEAIATAGAAVGTVNARIGDGLGRVLDEVVRTAGLERAVISGGDTSGHAAMALGIYAVTALAPLAPGAPLCRAYAEGAHDGLELAFKGGQMGRPDFFCAAKLGGMPNR</sequence>